<protein>
    <submittedName>
        <fullName evidence="2">Uncharacterized protein</fullName>
    </submittedName>
</protein>
<name>A0AAW0R812_9PEZI</name>
<accession>A0AAW0R812</accession>
<comment type="caution">
    <text evidence="2">The sequence shown here is derived from an EMBL/GenBank/DDBJ whole genome shotgun (WGS) entry which is preliminary data.</text>
</comment>
<organism evidence="2 3">
    <name type="scientific">Apiospora kogelbergensis</name>
    <dbReference type="NCBI Taxonomy" id="1337665"/>
    <lineage>
        <taxon>Eukaryota</taxon>
        <taxon>Fungi</taxon>
        <taxon>Dikarya</taxon>
        <taxon>Ascomycota</taxon>
        <taxon>Pezizomycotina</taxon>
        <taxon>Sordariomycetes</taxon>
        <taxon>Xylariomycetidae</taxon>
        <taxon>Amphisphaeriales</taxon>
        <taxon>Apiosporaceae</taxon>
        <taxon>Apiospora</taxon>
    </lineage>
</organism>
<dbReference type="AlphaFoldDB" id="A0AAW0R812"/>
<sequence>MPPSAMSKKELWKNKLERKSRAVDKELGFDKVTAKNADEWLNARVSRIAQENRERSDASWVQLQAGLEFQRKMSRGVLPCLKETPPLPGSSSSSKMTSRKTMTAARAAQRYSPEQDEAKPSASRSHRHSPGAAKQQHSRRQSPRNPTPPANNDTMPNADIAVSVEDRRQPTATKRRYTPAQNKEGDSEQDDSHNQGHHRKRARADPLDTNLGPGWDFHLVDGSRPTKLRGNGTNT</sequence>
<feature type="region of interest" description="Disordered" evidence="1">
    <location>
        <begin position="76"/>
        <end position="235"/>
    </location>
</feature>
<reference evidence="2 3" key="1">
    <citation type="submission" date="2023-01" db="EMBL/GenBank/DDBJ databases">
        <title>Analysis of 21 Apiospora genomes using comparative genomics revels a genus with tremendous synthesis potential of carbohydrate active enzymes and secondary metabolites.</title>
        <authorList>
            <person name="Sorensen T."/>
        </authorList>
    </citation>
    <scope>NUCLEOTIDE SEQUENCE [LARGE SCALE GENOMIC DNA]</scope>
    <source>
        <strain evidence="2 3">CBS 117206</strain>
    </source>
</reference>
<feature type="compositionally biased region" description="Basic and acidic residues" evidence="1">
    <location>
        <begin position="183"/>
        <end position="194"/>
    </location>
</feature>
<proteinExistence type="predicted"/>
<evidence type="ECO:0000313" key="3">
    <source>
        <dbReference type="Proteomes" id="UP001392437"/>
    </source>
</evidence>
<feature type="compositionally biased region" description="Low complexity" evidence="1">
    <location>
        <begin position="90"/>
        <end position="103"/>
    </location>
</feature>
<evidence type="ECO:0000256" key="1">
    <source>
        <dbReference type="SAM" id="MobiDB-lite"/>
    </source>
</evidence>
<gene>
    <name evidence="2" type="ORF">PG999_002311</name>
</gene>
<keyword evidence="3" id="KW-1185">Reference proteome</keyword>
<dbReference type="Proteomes" id="UP001392437">
    <property type="component" value="Unassembled WGS sequence"/>
</dbReference>
<evidence type="ECO:0000313" key="2">
    <source>
        <dbReference type="EMBL" id="KAK8129931.1"/>
    </source>
</evidence>
<dbReference type="EMBL" id="JAQQWP010000002">
    <property type="protein sequence ID" value="KAK8129931.1"/>
    <property type="molecule type" value="Genomic_DNA"/>
</dbReference>